<organism evidence="3 4">
    <name type="scientific">Halomonas salipaludis</name>
    <dbReference type="NCBI Taxonomy" id="2032625"/>
    <lineage>
        <taxon>Bacteria</taxon>
        <taxon>Pseudomonadati</taxon>
        <taxon>Pseudomonadota</taxon>
        <taxon>Gammaproteobacteria</taxon>
        <taxon>Oceanospirillales</taxon>
        <taxon>Halomonadaceae</taxon>
        <taxon>Halomonas</taxon>
    </lineage>
</organism>
<evidence type="ECO:0000259" key="2">
    <source>
        <dbReference type="Pfam" id="PF00857"/>
    </source>
</evidence>
<sequence length="184" mass="19491">MPMQPPALLVIDVQQGLDDAAYGARNNPGTETNIAALLAAWRNAERPVLHVRHCSVEAGSPLRADAPGNAYKPEAQPRDGEPEFCKSVNSAFIGTTLEAYLRERGIGELVIVGLTTDHCVSTSTRMAGNLGFSVTLVGDATATFERTGPDGTHYSAEQMHGANLASLHGEFCTVRSTAEVLATL</sequence>
<dbReference type="CDD" id="cd01014">
    <property type="entry name" value="nicotinamidase_related"/>
    <property type="match status" value="1"/>
</dbReference>
<evidence type="ECO:0000313" key="4">
    <source>
        <dbReference type="Proteomes" id="UP000217771"/>
    </source>
</evidence>
<keyword evidence="4" id="KW-1185">Reference proteome</keyword>
<accession>A0A2A2EV19</accession>
<dbReference type="Gene3D" id="3.40.50.850">
    <property type="entry name" value="Isochorismatase-like"/>
    <property type="match status" value="1"/>
</dbReference>
<dbReference type="SUPFAM" id="SSF52499">
    <property type="entry name" value="Isochorismatase-like hydrolases"/>
    <property type="match status" value="1"/>
</dbReference>
<gene>
    <name evidence="3" type="ORF">CK498_10940</name>
</gene>
<proteinExistence type="predicted"/>
<dbReference type="OrthoDB" id="9791276at2"/>
<evidence type="ECO:0000256" key="1">
    <source>
        <dbReference type="ARBA" id="ARBA00022801"/>
    </source>
</evidence>
<reference evidence="3 4" key="1">
    <citation type="submission" date="2017-08" db="EMBL/GenBank/DDBJ databases">
        <title>Halomonas alkalisoli sp. nov., isolated from saline alkaline soil.</title>
        <authorList>
            <person name="Wang D."/>
            <person name="Zhang G."/>
        </authorList>
    </citation>
    <scope>NUCLEOTIDE SEQUENCE [LARGE SCALE GENOMIC DNA]</scope>
    <source>
        <strain evidence="3 4">WRN001</strain>
    </source>
</reference>
<dbReference type="PANTHER" id="PTHR43540:SF1">
    <property type="entry name" value="ISOCHORISMATASE HYDROLASE"/>
    <property type="match status" value="1"/>
</dbReference>
<dbReference type="GO" id="GO:0016787">
    <property type="term" value="F:hydrolase activity"/>
    <property type="evidence" value="ECO:0007669"/>
    <property type="project" value="UniProtKB-KW"/>
</dbReference>
<dbReference type="InterPro" id="IPR000868">
    <property type="entry name" value="Isochorismatase-like_dom"/>
</dbReference>
<dbReference type="InterPro" id="IPR036380">
    <property type="entry name" value="Isochorismatase-like_sf"/>
</dbReference>
<evidence type="ECO:0000313" key="3">
    <source>
        <dbReference type="EMBL" id="PAU76518.1"/>
    </source>
</evidence>
<comment type="caution">
    <text evidence="3">The sequence shown here is derived from an EMBL/GenBank/DDBJ whole genome shotgun (WGS) entry which is preliminary data.</text>
</comment>
<dbReference type="EMBL" id="NSKB01000004">
    <property type="protein sequence ID" value="PAU76518.1"/>
    <property type="molecule type" value="Genomic_DNA"/>
</dbReference>
<name>A0A2A2EV19_9GAMM</name>
<protein>
    <submittedName>
        <fullName evidence="3">Cysteine hydrolase</fullName>
    </submittedName>
</protein>
<feature type="domain" description="Isochorismatase-like" evidence="2">
    <location>
        <begin position="7"/>
        <end position="164"/>
    </location>
</feature>
<dbReference type="Proteomes" id="UP000217771">
    <property type="component" value="Unassembled WGS sequence"/>
</dbReference>
<keyword evidence="1 3" id="KW-0378">Hydrolase</keyword>
<dbReference type="Pfam" id="PF00857">
    <property type="entry name" value="Isochorismatase"/>
    <property type="match status" value="1"/>
</dbReference>
<dbReference type="AlphaFoldDB" id="A0A2A2EV19"/>
<dbReference type="PANTHER" id="PTHR43540">
    <property type="entry name" value="PEROXYUREIDOACRYLATE/UREIDOACRYLATE AMIDOHYDROLASE-RELATED"/>
    <property type="match status" value="1"/>
</dbReference>
<dbReference type="InterPro" id="IPR050272">
    <property type="entry name" value="Isochorismatase-like_hydrls"/>
</dbReference>